<gene>
    <name evidence="1" type="ORF">M9H77_12970</name>
</gene>
<organism evidence="1 2">
    <name type="scientific">Catharanthus roseus</name>
    <name type="common">Madagascar periwinkle</name>
    <name type="synonym">Vinca rosea</name>
    <dbReference type="NCBI Taxonomy" id="4058"/>
    <lineage>
        <taxon>Eukaryota</taxon>
        <taxon>Viridiplantae</taxon>
        <taxon>Streptophyta</taxon>
        <taxon>Embryophyta</taxon>
        <taxon>Tracheophyta</taxon>
        <taxon>Spermatophyta</taxon>
        <taxon>Magnoliopsida</taxon>
        <taxon>eudicotyledons</taxon>
        <taxon>Gunneridae</taxon>
        <taxon>Pentapetalae</taxon>
        <taxon>asterids</taxon>
        <taxon>lamiids</taxon>
        <taxon>Gentianales</taxon>
        <taxon>Apocynaceae</taxon>
        <taxon>Rauvolfioideae</taxon>
        <taxon>Vinceae</taxon>
        <taxon>Catharanthinae</taxon>
        <taxon>Catharanthus</taxon>
    </lineage>
</organism>
<proteinExistence type="predicted"/>
<evidence type="ECO:0000313" key="2">
    <source>
        <dbReference type="Proteomes" id="UP001060085"/>
    </source>
</evidence>
<evidence type="ECO:0000313" key="1">
    <source>
        <dbReference type="EMBL" id="KAI5672606.1"/>
    </source>
</evidence>
<comment type="caution">
    <text evidence="1">The sequence shown here is derived from an EMBL/GenBank/DDBJ whole genome shotgun (WGS) entry which is preliminary data.</text>
</comment>
<protein>
    <submittedName>
        <fullName evidence="1">Uncharacterized protein</fullName>
    </submittedName>
</protein>
<accession>A0ACC0BIY0</accession>
<reference evidence="2" key="1">
    <citation type="journal article" date="2023" name="Nat. Plants">
        <title>Single-cell RNA sequencing provides a high-resolution roadmap for understanding the multicellular compartmentation of specialized metabolism.</title>
        <authorList>
            <person name="Sun S."/>
            <person name="Shen X."/>
            <person name="Li Y."/>
            <person name="Li Y."/>
            <person name="Wang S."/>
            <person name="Li R."/>
            <person name="Zhang H."/>
            <person name="Shen G."/>
            <person name="Guo B."/>
            <person name="Wei J."/>
            <person name="Xu J."/>
            <person name="St-Pierre B."/>
            <person name="Chen S."/>
            <person name="Sun C."/>
        </authorList>
    </citation>
    <scope>NUCLEOTIDE SEQUENCE [LARGE SCALE GENOMIC DNA]</scope>
</reference>
<sequence length="121" mass="13836">MACRSLYLVSFLTVKNWNDKEEKVRIVLFGVRAVDSMENYAARKNQEREEMNQRMESGFHELAEQVEAQIRKPSSLEFVVKEQGHRMDSMGNSCIGQLATVISTMNYVASDLNAQIISIMN</sequence>
<dbReference type="Proteomes" id="UP001060085">
    <property type="component" value="Linkage Group LG03"/>
</dbReference>
<name>A0ACC0BIY0_CATRO</name>
<dbReference type="EMBL" id="CM044703">
    <property type="protein sequence ID" value="KAI5672606.1"/>
    <property type="molecule type" value="Genomic_DNA"/>
</dbReference>
<keyword evidence="2" id="KW-1185">Reference proteome</keyword>